<dbReference type="FunFam" id="1.10.10.10:FF:000005">
    <property type="entry name" value="Two-component system response regulator"/>
    <property type="match status" value="1"/>
</dbReference>
<feature type="domain" description="OmpR/PhoB-type" evidence="11">
    <location>
        <begin position="124"/>
        <end position="218"/>
    </location>
</feature>
<feature type="modified residue" description="4-aspartylphosphate" evidence="8">
    <location>
        <position position="51"/>
    </location>
</feature>
<organism evidence="12 13">
    <name type="scientific">Candidatus Dechloromonas phosphorivorans</name>
    <dbReference type="NCBI Taxonomy" id="2899244"/>
    <lineage>
        <taxon>Bacteria</taxon>
        <taxon>Pseudomonadati</taxon>
        <taxon>Pseudomonadota</taxon>
        <taxon>Betaproteobacteria</taxon>
        <taxon>Rhodocyclales</taxon>
        <taxon>Azonexaceae</taxon>
        <taxon>Dechloromonas</taxon>
    </lineage>
</organism>
<dbReference type="PANTHER" id="PTHR48111:SF35">
    <property type="entry name" value="TRANSCRIPTIONAL REGULATORY PROTEIN QSEB"/>
    <property type="match status" value="1"/>
</dbReference>
<evidence type="ECO:0000256" key="8">
    <source>
        <dbReference type="PROSITE-ProRule" id="PRU00169"/>
    </source>
</evidence>
<dbReference type="Gene3D" id="6.10.250.690">
    <property type="match status" value="1"/>
</dbReference>
<dbReference type="InterPro" id="IPR001867">
    <property type="entry name" value="OmpR/PhoB-type_DNA-bd"/>
</dbReference>
<dbReference type="Pfam" id="PF00486">
    <property type="entry name" value="Trans_reg_C"/>
    <property type="match status" value="1"/>
</dbReference>
<dbReference type="GO" id="GO:0000976">
    <property type="term" value="F:transcription cis-regulatory region binding"/>
    <property type="evidence" value="ECO:0007669"/>
    <property type="project" value="TreeGrafter"/>
</dbReference>
<dbReference type="InterPro" id="IPR036388">
    <property type="entry name" value="WH-like_DNA-bd_sf"/>
</dbReference>
<sequence>MRILLVEDDPQLGDGLTIGLRQAGFAVDWVKDGNSADRALQSETFDLVVLDLGLPRLSGMEVLTRARGRRQTLPVLILTARDATGDKVSGLDAGADDYLVKPVDLDELAARIRALTRRSAGRAAPLLTRGNLALDPAAHSVTLAGAPVELSSREFSLLQMLLENAGRVLSRSQLEQSVYGWRDEPDSNALEVHIHHLRRKLGSELIRTLRGVGYTIPR</sequence>
<comment type="subcellular location">
    <subcellularLocation>
        <location evidence="1">Cytoplasm</location>
    </subcellularLocation>
</comment>
<protein>
    <submittedName>
        <fullName evidence="12">Response regulator</fullName>
    </submittedName>
</protein>
<dbReference type="GO" id="GO:0005829">
    <property type="term" value="C:cytosol"/>
    <property type="evidence" value="ECO:0007669"/>
    <property type="project" value="TreeGrafter"/>
</dbReference>
<evidence type="ECO:0000256" key="7">
    <source>
        <dbReference type="ARBA" id="ARBA00023163"/>
    </source>
</evidence>
<accession>A0A9D7QPI9</accession>
<dbReference type="InterPro" id="IPR001789">
    <property type="entry name" value="Sig_transdc_resp-reg_receiver"/>
</dbReference>
<dbReference type="GO" id="GO:0000156">
    <property type="term" value="F:phosphorelay response regulator activity"/>
    <property type="evidence" value="ECO:0007669"/>
    <property type="project" value="TreeGrafter"/>
</dbReference>
<keyword evidence="6 9" id="KW-0238">DNA-binding</keyword>
<evidence type="ECO:0000256" key="4">
    <source>
        <dbReference type="ARBA" id="ARBA00023012"/>
    </source>
</evidence>
<evidence type="ECO:0000256" key="5">
    <source>
        <dbReference type="ARBA" id="ARBA00023015"/>
    </source>
</evidence>
<keyword evidence="2" id="KW-0963">Cytoplasm</keyword>
<evidence type="ECO:0000259" key="10">
    <source>
        <dbReference type="PROSITE" id="PS50110"/>
    </source>
</evidence>
<evidence type="ECO:0000256" key="1">
    <source>
        <dbReference type="ARBA" id="ARBA00004496"/>
    </source>
</evidence>
<feature type="domain" description="Response regulatory" evidence="10">
    <location>
        <begin position="2"/>
        <end position="116"/>
    </location>
</feature>
<feature type="DNA-binding region" description="OmpR/PhoB-type" evidence="9">
    <location>
        <begin position="124"/>
        <end position="218"/>
    </location>
</feature>
<dbReference type="AlphaFoldDB" id="A0A9D7QPI9"/>
<dbReference type="PROSITE" id="PS51755">
    <property type="entry name" value="OMPR_PHOB"/>
    <property type="match status" value="1"/>
</dbReference>
<dbReference type="InterPro" id="IPR039420">
    <property type="entry name" value="WalR-like"/>
</dbReference>
<dbReference type="SMART" id="SM00862">
    <property type="entry name" value="Trans_reg_C"/>
    <property type="match status" value="1"/>
</dbReference>
<dbReference type="Proteomes" id="UP000808146">
    <property type="component" value="Unassembled WGS sequence"/>
</dbReference>
<dbReference type="CDD" id="cd00383">
    <property type="entry name" value="trans_reg_C"/>
    <property type="match status" value="1"/>
</dbReference>
<proteinExistence type="predicted"/>
<dbReference type="CDD" id="cd17624">
    <property type="entry name" value="REC_OmpR_PmrA-like"/>
    <property type="match status" value="1"/>
</dbReference>
<keyword evidence="3 8" id="KW-0597">Phosphoprotein</keyword>
<evidence type="ECO:0000313" key="12">
    <source>
        <dbReference type="EMBL" id="MBK8892025.1"/>
    </source>
</evidence>
<evidence type="ECO:0000256" key="6">
    <source>
        <dbReference type="ARBA" id="ARBA00023125"/>
    </source>
</evidence>
<dbReference type="Pfam" id="PF00072">
    <property type="entry name" value="Response_reg"/>
    <property type="match status" value="1"/>
</dbReference>
<reference evidence="12" key="1">
    <citation type="submission" date="2020-10" db="EMBL/GenBank/DDBJ databases">
        <title>Connecting structure to function with the recovery of over 1000 high-quality activated sludge metagenome-assembled genomes encoding full-length rRNA genes using long-read sequencing.</title>
        <authorList>
            <person name="Singleton C.M."/>
            <person name="Petriglieri F."/>
            <person name="Kristensen J.M."/>
            <person name="Kirkegaard R.H."/>
            <person name="Michaelsen T.Y."/>
            <person name="Andersen M.H."/>
            <person name="Karst S.M."/>
            <person name="Dueholm M.S."/>
            <person name="Nielsen P.H."/>
            <person name="Albertsen M."/>
        </authorList>
    </citation>
    <scope>NUCLEOTIDE SEQUENCE</scope>
    <source>
        <strain evidence="12">OdNE_18-Q3-R46-58_BAT3C.305</strain>
    </source>
</reference>
<dbReference type="PANTHER" id="PTHR48111">
    <property type="entry name" value="REGULATOR OF RPOS"/>
    <property type="match status" value="1"/>
</dbReference>
<dbReference type="Gene3D" id="3.40.50.2300">
    <property type="match status" value="1"/>
</dbReference>
<dbReference type="GO" id="GO:0032993">
    <property type="term" value="C:protein-DNA complex"/>
    <property type="evidence" value="ECO:0007669"/>
    <property type="project" value="TreeGrafter"/>
</dbReference>
<dbReference type="SUPFAM" id="SSF52172">
    <property type="entry name" value="CheY-like"/>
    <property type="match status" value="1"/>
</dbReference>
<dbReference type="PROSITE" id="PS50110">
    <property type="entry name" value="RESPONSE_REGULATORY"/>
    <property type="match status" value="1"/>
</dbReference>
<evidence type="ECO:0000259" key="11">
    <source>
        <dbReference type="PROSITE" id="PS51755"/>
    </source>
</evidence>
<dbReference type="EMBL" id="JADKBR010000021">
    <property type="protein sequence ID" value="MBK8892025.1"/>
    <property type="molecule type" value="Genomic_DNA"/>
</dbReference>
<evidence type="ECO:0000256" key="9">
    <source>
        <dbReference type="PROSITE-ProRule" id="PRU01091"/>
    </source>
</evidence>
<gene>
    <name evidence="12" type="ORF">IPN75_17405</name>
</gene>
<dbReference type="SMART" id="SM00448">
    <property type="entry name" value="REC"/>
    <property type="match status" value="1"/>
</dbReference>
<evidence type="ECO:0000256" key="2">
    <source>
        <dbReference type="ARBA" id="ARBA00022490"/>
    </source>
</evidence>
<evidence type="ECO:0000313" key="13">
    <source>
        <dbReference type="Proteomes" id="UP000808146"/>
    </source>
</evidence>
<dbReference type="GO" id="GO:0006355">
    <property type="term" value="P:regulation of DNA-templated transcription"/>
    <property type="evidence" value="ECO:0007669"/>
    <property type="project" value="InterPro"/>
</dbReference>
<dbReference type="Gene3D" id="1.10.10.10">
    <property type="entry name" value="Winged helix-like DNA-binding domain superfamily/Winged helix DNA-binding domain"/>
    <property type="match status" value="1"/>
</dbReference>
<keyword evidence="5" id="KW-0805">Transcription regulation</keyword>
<keyword evidence="4" id="KW-0902">Two-component regulatory system</keyword>
<evidence type="ECO:0000256" key="3">
    <source>
        <dbReference type="ARBA" id="ARBA00022553"/>
    </source>
</evidence>
<dbReference type="FunFam" id="3.40.50.2300:FF:000002">
    <property type="entry name" value="DNA-binding response regulator PhoP"/>
    <property type="match status" value="1"/>
</dbReference>
<comment type="caution">
    <text evidence="12">The sequence shown here is derived from an EMBL/GenBank/DDBJ whole genome shotgun (WGS) entry which is preliminary data.</text>
</comment>
<dbReference type="InterPro" id="IPR011006">
    <property type="entry name" value="CheY-like_superfamily"/>
</dbReference>
<name>A0A9D7QPI9_9RHOO</name>
<keyword evidence="7" id="KW-0804">Transcription</keyword>